<keyword evidence="12" id="KW-0460">Magnesium</keyword>
<sequence>MADLPFRPRRLRTTPAIRAMVRENHLRAVDLIYPIFIVPGQQIRKPVVSMPGVSQLSIDQAIEVCQHAYDLGVGGVILFGIPDHKDAAGSESFAEQGILQQAIHAIKAAVPDLYLIADVCMCEYTDHAHCGILVDGQVDNDRTLSVLQRIAVSYADAGIDMVAPSGMMDGMVRHIRLGLDAKGYTQIPIMSYAIKYASAFYGPFRDAAENTPSSGDRRGYQMDPANRREAIKEAEQDILEGADILMVKPGLPYLDIVRDLRNHTNRPTAVYNVSGEYAMIKAAAMNGWIDEQGTVLEMLLGFKRAGADMILTYHALDAARWLQG</sequence>
<dbReference type="CDD" id="cd00384">
    <property type="entry name" value="ALAD_PBGS"/>
    <property type="match status" value="1"/>
</dbReference>
<dbReference type="InterPro" id="IPR001731">
    <property type="entry name" value="ALAD"/>
</dbReference>
<dbReference type="InterPro" id="IPR013785">
    <property type="entry name" value="Aldolase_TIM"/>
</dbReference>
<dbReference type="PRINTS" id="PR00144">
    <property type="entry name" value="DALDHYDRTASE"/>
</dbReference>
<accession>A0LCE1</accession>
<reference evidence="16" key="1">
    <citation type="journal article" date="2009" name="Appl. Environ. Microbiol.">
        <title>Complete genome sequence of the chemolithoautotrophic marine magnetotactic coccus strain MC-1.</title>
        <authorList>
            <person name="Schubbe S."/>
            <person name="Williams T.J."/>
            <person name="Xie G."/>
            <person name="Kiss H.E."/>
            <person name="Brettin T.S."/>
            <person name="Martinez D."/>
            <person name="Ross C.A."/>
            <person name="Schuler D."/>
            <person name="Cox B.L."/>
            <person name="Nealson K.H."/>
            <person name="Bazylinski D.A."/>
        </authorList>
    </citation>
    <scope>NUCLEOTIDE SEQUENCE [LARGE SCALE GENOMIC DNA]</scope>
    <source>
        <strain evidence="16">ATCC BAA-1437 / JCM 17883 / MC-1</strain>
    </source>
</reference>
<keyword evidence="11" id="KW-0479">Metal-binding</keyword>
<gene>
    <name evidence="15" type="ordered locus">Mmc1_3144</name>
</gene>
<feature type="binding site" evidence="10">
    <location>
        <position position="217"/>
    </location>
    <ligand>
        <name>5-aminolevulinate</name>
        <dbReference type="ChEBI" id="CHEBI:356416"/>
        <label>1</label>
    </ligand>
</feature>
<evidence type="ECO:0000256" key="5">
    <source>
        <dbReference type="ARBA" id="ARBA00023133"/>
    </source>
</evidence>
<evidence type="ECO:0000256" key="8">
    <source>
        <dbReference type="ARBA" id="ARBA00047651"/>
    </source>
</evidence>
<feature type="binding site" evidence="11">
    <location>
        <position position="120"/>
    </location>
    <ligand>
        <name>Zn(2+)</name>
        <dbReference type="ChEBI" id="CHEBI:29105"/>
        <note>catalytic</note>
    </ligand>
</feature>
<name>A0LCE1_MAGMM</name>
<evidence type="ECO:0000256" key="14">
    <source>
        <dbReference type="RuleBase" id="RU004161"/>
    </source>
</evidence>
<comment type="catalytic activity">
    <reaction evidence="8 13">
        <text>2 5-aminolevulinate = porphobilinogen + 2 H2O + H(+)</text>
        <dbReference type="Rhea" id="RHEA:24064"/>
        <dbReference type="ChEBI" id="CHEBI:15377"/>
        <dbReference type="ChEBI" id="CHEBI:15378"/>
        <dbReference type="ChEBI" id="CHEBI:58126"/>
        <dbReference type="ChEBI" id="CHEBI:356416"/>
        <dbReference type="EC" id="4.2.1.24"/>
    </reaction>
</comment>
<dbReference type="eggNOG" id="COG0113">
    <property type="taxonomic scope" value="Bacteria"/>
</dbReference>
<dbReference type="Pfam" id="PF00490">
    <property type="entry name" value="ALAD"/>
    <property type="match status" value="1"/>
</dbReference>
<evidence type="ECO:0000256" key="7">
    <source>
        <dbReference type="ARBA" id="ARBA00023244"/>
    </source>
</evidence>
<dbReference type="InterPro" id="IPR030656">
    <property type="entry name" value="ALAD_AS"/>
</dbReference>
<feature type="binding site" evidence="11">
    <location>
        <position position="122"/>
    </location>
    <ligand>
        <name>Zn(2+)</name>
        <dbReference type="ChEBI" id="CHEBI:29105"/>
        <note>catalytic</note>
    </ligand>
</feature>
<evidence type="ECO:0000256" key="13">
    <source>
        <dbReference type="RuleBase" id="RU000515"/>
    </source>
</evidence>
<dbReference type="EMBL" id="CP000471">
    <property type="protein sequence ID" value="ABK45634.1"/>
    <property type="molecule type" value="Genomic_DNA"/>
</dbReference>
<dbReference type="SUPFAM" id="SSF51569">
    <property type="entry name" value="Aldolase"/>
    <property type="match status" value="1"/>
</dbReference>
<reference evidence="15 16" key="2">
    <citation type="journal article" date="2012" name="Int. J. Syst. Evol. Microbiol.">
        <title>Magnetococcus marinus gen. nov., sp. nov., a marine, magnetotactic bacterium that represents a novel lineage (Magnetococcaceae fam. nov.; Magnetococcales ord. nov.) at the base of the Alphaproteobacteria.</title>
        <authorList>
            <person name="Bazylinski D.A."/>
            <person name="Williams T.J."/>
            <person name="Lefevre C.T."/>
            <person name="Berg R.J."/>
            <person name="Zhang C.L."/>
            <person name="Bowser S.S."/>
            <person name="Dean A.J."/>
            <person name="Beveridge T.J."/>
        </authorList>
    </citation>
    <scope>NUCLEOTIDE SEQUENCE [LARGE SCALE GENOMIC DNA]</scope>
    <source>
        <strain evidence="16">ATCC BAA-1437 / JCM 17883 / MC-1</strain>
    </source>
</reference>
<feature type="binding site" evidence="10">
    <location>
        <position position="274"/>
    </location>
    <ligand>
        <name>5-aminolevulinate</name>
        <dbReference type="ChEBI" id="CHEBI:356416"/>
        <label>2</label>
    </ligand>
</feature>
<evidence type="ECO:0000313" key="16">
    <source>
        <dbReference type="Proteomes" id="UP000002586"/>
    </source>
</evidence>
<comment type="subunit">
    <text evidence="13">Homooctamer.</text>
</comment>
<evidence type="ECO:0000256" key="6">
    <source>
        <dbReference type="ARBA" id="ARBA00023239"/>
    </source>
</evidence>
<feature type="active site" description="Schiff-base intermediate with substrate" evidence="9">
    <location>
        <position position="248"/>
    </location>
</feature>
<dbReference type="UniPathway" id="UPA00251">
    <property type="reaction ID" value="UER00318"/>
</dbReference>
<dbReference type="OrthoDB" id="9805001at2"/>
<feature type="active site" description="Schiff-base intermediate with substrate" evidence="9">
    <location>
        <position position="195"/>
    </location>
</feature>
<dbReference type="PROSITE" id="PS00169">
    <property type="entry name" value="D_ALA_DEHYDRATASE"/>
    <property type="match status" value="1"/>
</dbReference>
<keyword evidence="7 13" id="KW-0627">Porphyrin biosynthesis</keyword>
<feature type="binding site" evidence="10">
    <location>
        <position position="313"/>
    </location>
    <ligand>
        <name>5-aminolevulinate</name>
        <dbReference type="ChEBI" id="CHEBI:356416"/>
        <label>2</label>
    </ligand>
</feature>
<evidence type="ECO:0000256" key="9">
    <source>
        <dbReference type="PIRSR" id="PIRSR001415-1"/>
    </source>
</evidence>
<dbReference type="AlphaFoldDB" id="A0LCE1"/>
<keyword evidence="6 13" id="KW-0456">Lyase</keyword>
<dbReference type="FunFam" id="3.20.20.70:FF:000019">
    <property type="entry name" value="Delta-aminolevulinic acid dehydratase"/>
    <property type="match status" value="1"/>
</dbReference>
<evidence type="ECO:0000256" key="4">
    <source>
        <dbReference type="ARBA" id="ARBA00020771"/>
    </source>
</evidence>
<dbReference type="SMART" id="SM01004">
    <property type="entry name" value="ALAD"/>
    <property type="match status" value="1"/>
</dbReference>
<dbReference type="Gene3D" id="3.20.20.70">
    <property type="entry name" value="Aldolase class I"/>
    <property type="match status" value="1"/>
</dbReference>
<proteinExistence type="inferred from homology"/>
<dbReference type="KEGG" id="mgm:Mmc1_3144"/>
<evidence type="ECO:0000313" key="15">
    <source>
        <dbReference type="EMBL" id="ABK45634.1"/>
    </source>
</evidence>
<dbReference type="Proteomes" id="UP000002586">
    <property type="component" value="Chromosome"/>
</dbReference>
<evidence type="ECO:0000256" key="2">
    <source>
        <dbReference type="ARBA" id="ARBA00008055"/>
    </source>
</evidence>
<dbReference type="GO" id="GO:0005829">
    <property type="term" value="C:cytosol"/>
    <property type="evidence" value="ECO:0007669"/>
    <property type="project" value="TreeGrafter"/>
</dbReference>
<dbReference type="PANTHER" id="PTHR11458">
    <property type="entry name" value="DELTA-AMINOLEVULINIC ACID DEHYDRATASE"/>
    <property type="match status" value="1"/>
</dbReference>
<dbReference type="GO" id="GO:0006782">
    <property type="term" value="P:protoporphyrinogen IX biosynthetic process"/>
    <property type="evidence" value="ECO:0007669"/>
    <property type="project" value="UniProtKB-UniPathway"/>
</dbReference>
<dbReference type="HOGENOM" id="CLU_035731_0_0_5"/>
<feature type="binding site" evidence="12">
    <location>
        <position position="233"/>
    </location>
    <ligand>
        <name>Mg(2+)</name>
        <dbReference type="ChEBI" id="CHEBI:18420"/>
    </ligand>
</feature>
<dbReference type="EC" id="4.2.1.24" evidence="3 13"/>
<evidence type="ECO:0000256" key="11">
    <source>
        <dbReference type="PIRSR" id="PIRSR001415-3"/>
    </source>
</evidence>
<dbReference type="RefSeq" id="WP_011714697.1">
    <property type="nucleotide sequence ID" value="NC_008576.1"/>
</dbReference>
<protein>
    <recommendedName>
        <fullName evidence="4 13">Delta-aminolevulinic acid dehydratase</fullName>
        <ecNumber evidence="3 13">4.2.1.24</ecNumber>
    </recommendedName>
</protein>
<keyword evidence="11" id="KW-0862">Zinc</keyword>
<organism evidence="15 16">
    <name type="scientific">Magnetococcus marinus (strain ATCC BAA-1437 / JCM 17883 / MC-1)</name>
    <dbReference type="NCBI Taxonomy" id="156889"/>
    <lineage>
        <taxon>Bacteria</taxon>
        <taxon>Pseudomonadati</taxon>
        <taxon>Pseudomonadota</taxon>
        <taxon>Magnetococcia</taxon>
        <taxon>Magnetococcales</taxon>
        <taxon>Magnetococcaceae</taxon>
        <taxon>Magnetococcus</taxon>
    </lineage>
</organism>
<dbReference type="PANTHER" id="PTHR11458:SF0">
    <property type="entry name" value="DELTA-AMINOLEVULINIC ACID DEHYDRATASE"/>
    <property type="match status" value="1"/>
</dbReference>
<dbReference type="NCBIfam" id="NF006762">
    <property type="entry name" value="PRK09283.1"/>
    <property type="match status" value="1"/>
</dbReference>
<evidence type="ECO:0000256" key="3">
    <source>
        <dbReference type="ARBA" id="ARBA00012053"/>
    </source>
</evidence>
<comment type="pathway">
    <text evidence="1">Porphyrin-containing compound metabolism; protoporphyrin-IX biosynthesis; coproporphyrinogen-III from 5-aminolevulinate: step 1/4.</text>
</comment>
<dbReference type="STRING" id="156889.Mmc1_3144"/>
<feature type="binding site" evidence="11">
    <location>
        <position position="130"/>
    </location>
    <ligand>
        <name>Zn(2+)</name>
        <dbReference type="ChEBI" id="CHEBI:29105"/>
        <note>catalytic</note>
    </ligand>
</feature>
<keyword evidence="5" id="KW-0350">Heme biosynthesis</keyword>
<comment type="similarity">
    <text evidence="2 14">Belongs to the ALAD family.</text>
</comment>
<dbReference type="PIRSF" id="PIRSF001415">
    <property type="entry name" value="Porphbilin_synth"/>
    <property type="match status" value="1"/>
</dbReference>
<keyword evidence="16" id="KW-1185">Reference proteome</keyword>
<evidence type="ECO:0000256" key="12">
    <source>
        <dbReference type="PIRSR" id="PIRSR001415-5"/>
    </source>
</evidence>
<dbReference type="GO" id="GO:0008270">
    <property type="term" value="F:zinc ion binding"/>
    <property type="evidence" value="ECO:0007669"/>
    <property type="project" value="TreeGrafter"/>
</dbReference>
<feature type="binding site" evidence="10">
    <location>
        <position position="205"/>
    </location>
    <ligand>
        <name>5-aminolevulinate</name>
        <dbReference type="ChEBI" id="CHEBI:356416"/>
        <label>1</label>
    </ligand>
</feature>
<dbReference type="GO" id="GO:0004655">
    <property type="term" value="F:porphobilinogen synthase activity"/>
    <property type="evidence" value="ECO:0007669"/>
    <property type="project" value="UniProtKB-EC"/>
</dbReference>
<evidence type="ECO:0000256" key="10">
    <source>
        <dbReference type="PIRSR" id="PIRSR001415-2"/>
    </source>
</evidence>
<evidence type="ECO:0000256" key="1">
    <source>
        <dbReference type="ARBA" id="ARBA00004694"/>
    </source>
</evidence>